<gene>
    <name evidence="2" type="ORF">BOX15_Mlig003976g1</name>
</gene>
<keyword evidence="3" id="KW-1185">Reference proteome</keyword>
<evidence type="ECO:0000313" key="3">
    <source>
        <dbReference type="Proteomes" id="UP000215902"/>
    </source>
</evidence>
<comment type="caution">
    <text evidence="2">The sequence shown here is derived from an EMBL/GenBank/DDBJ whole genome shotgun (WGS) entry which is preliminary data.</text>
</comment>
<proteinExistence type="predicted"/>
<dbReference type="AlphaFoldDB" id="A0A267F9P7"/>
<reference evidence="2 3" key="1">
    <citation type="submission" date="2017-06" db="EMBL/GenBank/DDBJ databases">
        <title>A platform for efficient transgenesis in Macrostomum lignano, a flatworm model organism for stem cell research.</title>
        <authorList>
            <person name="Berezikov E."/>
        </authorList>
    </citation>
    <scope>NUCLEOTIDE SEQUENCE [LARGE SCALE GENOMIC DNA]</scope>
    <source>
        <strain evidence="2">DV1</strain>
        <tissue evidence="2">Whole organism</tissue>
    </source>
</reference>
<protein>
    <submittedName>
        <fullName evidence="2">Uncharacterized protein</fullName>
    </submittedName>
</protein>
<evidence type="ECO:0000313" key="2">
    <source>
        <dbReference type="EMBL" id="PAA70511.1"/>
    </source>
</evidence>
<organism evidence="2 3">
    <name type="scientific">Macrostomum lignano</name>
    <dbReference type="NCBI Taxonomy" id="282301"/>
    <lineage>
        <taxon>Eukaryota</taxon>
        <taxon>Metazoa</taxon>
        <taxon>Spiralia</taxon>
        <taxon>Lophotrochozoa</taxon>
        <taxon>Platyhelminthes</taxon>
        <taxon>Rhabditophora</taxon>
        <taxon>Macrostomorpha</taxon>
        <taxon>Macrostomida</taxon>
        <taxon>Macrostomidae</taxon>
        <taxon>Macrostomum</taxon>
    </lineage>
</organism>
<feature type="compositionally biased region" description="Basic and acidic residues" evidence="1">
    <location>
        <begin position="130"/>
        <end position="140"/>
    </location>
</feature>
<feature type="region of interest" description="Disordered" evidence="1">
    <location>
        <begin position="22"/>
        <end position="59"/>
    </location>
</feature>
<dbReference type="EMBL" id="NIVC01001231">
    <property type="protein sequence ID" value="PAA70511.1"/>
    <property type="molecule type" value="Genomic_DNA"/>
</dbReference>
<accession>A0A267F9P7</accession>
<name>A0A267F9P7_9PLAT</name>
<feature type="region of interest" description="Disordered" evidence="1">
    <location>
        <begin position="98"/>
        <end position="164"/>
    </location>
</feature>
<feature type="non-terminal residue" evidence="2">
    <location>
        <position position="1"/>
    </location>
</feature>
<dbReference type="Proteomes" id="UP000215902">
    <property type="component" value="Unassembled WGS sequence"/>
</dbReference>
<sequence length="203" mass="22340">ELLDDLPCLNLPVPLLGLSKAADAAATPPCKRGRQRDRELLRRLPGRRSRQSSGDACAAAAKLMADEPPPWWMRDIGAVVTTPAGKNDEDPVLLDESFCPIKRKPAPETPKAPLSEKNSRRKKKVAAVRAEAKVKAEPGAKAKRGSRPSRGSRPIGVSRPSRGSRLRTRKIPAIIAECHFGWPWPTVFKIIEGIDFLFAFLRQ</sequence>
<feature type="compositionally biased region" description="Low complexity" evidence="1">
    <location>
        <begin position="148"/>
        <end position="161"/>
    </location>
</feature>
<evidence type="ECO:0000256" key="1">
    <source>
        <dbReference type="SAM" id="MobiDB-lite"/>
    </source>
</evidence>